<proteinExistence type="predicted"/>
<protein>
    <submittedName>
        <fullName evidence="2">Omega-3 fatty acid desaturase</fullName>
    </submittedName>
</protein>
<evidence type="ECO:0000313" key="3">
    <source>
        <dbReference type="Proteomes" id="UP000762676"/>
    </source>
</evidence>
<keyword evidence="1" id="KW-1133">Transmembrane helix</keyword>
<evidence type="ECO:0000313" key="2">
    <source>
        <dbReference type="EMBL" id="GFR67019.1"/>
    </source>
</evidence>
<accession>A0AAV4F151</accession>
<sequence length="94" mass="10322">MAVTIWVARSRPEVLPLAPRLVPAMANILMALTPVYWLVQGTVFTGIFVVGHDAGHGSFSNSELVNTICGNICHTFLLCPYYMWKVSIDLSGEL</sequence>
<keyword evidence="1" id="KW-0812">Transmembrane</keyword>
<dbReference type="AlphaFoldDB" id="A0AAV4F151"/>
<feature type="transmembrane region" description="Helical" evidence="1">
    <location>
        <begin position="21"/>
        <end position="39"/>
    </location>
</feature>
<evidence type="ECO:0000256" key="1">
    <source>
        <dbReference type="SAM" id="Phobius"/>
    </source>
</evidence>
<keyword evidence="3" id="KW-1185">Reference proteome</keyword>
<gene>
    <name evidence="2" type="ORF">ElyMa_001986000</name>
</gene>
<dbReference type="InterPro" id="IPR012171">
    <property type="entry name" value="Fatty_acid_desaturase"/>
</dbReference>
<dbReference type="PANTHER" id="PTHR32100">
    <property type="entry name" value="OMEGA-6 FATTY ACID DESATURASE, CHLOROPLASTIC"/>
    <property type="match status" value="1"/>
</dbReference>
<dbReference type="EMBL" id="BMAT01004043">
    <property type="protein sequence ID" value="GFR67019.1"/>
    <property type="molecule type" value="Genomic_DNA"/>
</dbReference>
<name>A0AAV4F151_9GAST</name>
<comment type="caution">
    <text evidence="2">The sequence shown here is derived from an EMBL/GenBank/DDBJ whole genome shotgun (WGS) entry which is preliminary data.</text>
</comment>
<reference evidence="2 3" key="1">
    <citation type="journal article" date="2021" name="Elife">
        <title>Chloroplast acquisition without the gene transfer in kleptoplastic sea slugs, Plakobranchus ocellatus.</title>
        <authorList>
            <person name="Maeda T."/>
            <person name="Takahashi S."/>
            <person name="Yoshida T."/>
            <person name="Shimamura S."/>
            <person name="Takaki Y."/>
            <person name="Nagai Y."/>
            <person name="Toyoda A."/>
            <person name="Suzuki Y."/>
            <person name="Arimoto A."/>
            <person name="Ishii H."/>
            <person name="Satoh N."/>
            <person name="Nishiyama T."/>
            <person name="Hasebe M."/>
            <person name="Maruyama T."/>
            <person name="Minagawa J."/>
            <person name="Obokata J."/>
            <person name="Shigenobu S."/>
        </authorList>
    </citation>
    <scope>NUCLEOTIDE SEQUENCE [LARGE SCALE GENOMIC DNA]</scope>
</reference>
<dbReference type="GO" id="GO:0016491">
    <property type="term" value="F:oxidoreductase activity"/>
    <property type="evidence" value="ECO:0007669"/>
    <property type="project" value="InterPro"/>
</dbReference>
<dbReference type="Proteomes" id="UP000762676">
    <property type="component" value="Unassembled WGS sequence"/>
</dbReference>
<keyword evidence="1" id="KW-0472">Membrane</keyword>
<organism evidence="2 3">
    <name type="scientific">Elysia marginata</name>
    <dbReference type="NCBI Taxonomy" id="1093978"/>
    <lineage>
        <taxon>Eukaryota</taxon>
        <taxon>Metazoa</taxon>
        <taxon>Spiralia</taxon>
        <taxon>Lophotrochozoa</taxon>
        <taxon>Mollusca</taxon>
        <taxon>Gastropoda</taxon>
        <taxon>Heterobranchia</taxon>
        <taxon>Euthyneura</taxon>
        <taxon>Panpulmonata</taxon>
        <taxon>Sacoglossa</taxon>
        <taxon>Placobranchoidea</taxon>
        <taxon>Plakobranchidae</taxon>
        <taxon>Elysia</taxon>
    </lineage>
</organism>